<keyword evidence="3" id="KW-1185">Reference proteome</keyword>
<dbReference type="Pfam" id="PF01419">
    <property type="entry name" value="Jacalin"/>
    <property type="match status" value="1"/>
</dbReference>
<dbReference type="SUPFAM" id="SSF51101">
    <property type="entry name" value="Mannose-binding lectins"/>
    <property type="match status" value="1"/>
</dbReference>
<dbReference type="PROSITE" id="PS51752">
    <property type="entry name" value="JACALIN_LECTIN"/>
    <property type="match status" value="1"/>
</dbReference>
<dbReference type="PANTHER" id="PTHR43606">
    <property type="entry name" value="PHOSPHATASE, PUTATIVE (AFU_ORTHOLOGUE AFUA_6G08710)-RELATED"/>
    <property type="match status" value="1"/>
</dbReference>
<dbReference type="AlphaFoldDB" id="A0A1Y6BE91"/>
<dbReference type="PANTHER" id="PTHR43606:SF2">
    <property type="entry name" value="ALKALINE PHOSPHATASE FAMILY PROTEIN (AFU_ORTHOLOGUE AFUA_5G03860)"/>
    <property type="match status" value="1"/>
</dbReference>
<evidence type="ECO:0000313" key="2">
    <source>
        <dbReference type="EMBL" id="SMF02955.1"/>
    </source>
</evidence>
<dbReference type="InterPro" id="IPR038607">
    <property type="entry name" value="PhoD-like_sf"/>
</dbReference>
<dbReference type="Gene3D" id="3.60.21.70">
    <property type="entry name" value="PhoD-like phosphatase"/>
    <property type="match status" value="1"/>
</dbReference>
<evidence type="ECO:0000259" key="1">
    <source>
        <dbReference type="PROSITE" id="PS51752"/>
    </source>
</evidence>
<dbReference type="Gene3D" id="2.100.10.30">
    <property type="entry name" value="Jacalin-like lectin domain"/>
    <property type="match status" value="1"/>
</dbReference>
<dbReference type="Pfam" id="PF09423">
    <property type="entry name" value="PhoD"/>
    <property type="match status" value="1"/>
</dbReference>
<dbReference type="PROSITE" id="PS51318">
    <property type="entry name" value="TAT"/>
    <property type="match status" value="1"/>
</dbReference>
<dbReference type="STRING" id="1513793.SAMN06296036_103294"/>
<dbReference type="RefSeq" id="WP_132315837.1">
    <property type="nucleotide sequence ID" value="NZ_FWZT01000003.1"/>
</dbReference>
<accession>A0A1Y6BE91</accession>
<dbReference type="InterPro" id="IPR006311">
    <property type="entry name" value="TAT_signal"/>
</dbReference>
<feature type="domain" description="Jacalin-type lectin" evidence="1">
    <location>
        <begin position="503"/>
        <end position="642"/>
    </location>
</feature>
<dbReference type="CDD" id="cd07389">
    <property type="entry name" value="MPP_PhoD"/>
    <property type="match status" value="1"/>
</dbReference>
<sequence>MTISRRSFIHGAGGTLGLVASSQVYADAFTSGEAGLENLKKSQMMFQHGVASGDPLPDRVILWTRISGQEGKVDGTWQVARLPTMEDVVVEGTFSTDQSRDYTVKIDPVLPEPGTTYYFRFLVSGIGSMIGRTKTAAMNPQQVRFAVASCSSIWSGFFNAYDRISERNDLDLVIHCGDYIYDYADEDEEVLMPYHPEDAKRPESLEGMRRRYSYYRRNPSLQRAHQQHPFAIIWDNHDLGIQGDKELAVQAFHEWVPCRTMEEQGIIYRQLKFGSLVDLMMLDTRRIGRGQPIPNSSEPSILGETQYQWLTNRLANSDAVWKVLGNQVLMAPLTFFGKPASKSLWDGFPKDRERLLRFVKDQGINGFLAVTGDAHLSIAANLDIDKETVGVEFLPTSVSRGNADEAVKGFIKLFAGSVASSAIKLFNRHLQYTEASSHGYGIVDLSPEAAQIEFWYSPIDDISQEETLGKVMRSSPKNPGWKAFDGQASKGLAREPAPEIRSLIQSDQWGGPHGDHFEYQNELFQSMNIRRLSLRAGARVDQLAIDYDQGAMLRFGGDGGAYREISLSTSESISAVEVHAGKKHGKTRVFYLRIETTFGQVLEGGEPTDRSQRFEAPSGWSIVGFAGRASDELYRLGVIFAPEAAL</sequence>
<gene>
    <name evidence="2" type="ORF">SAMN06296036_103294</name>
</gene>
<dbReference type="InterPro" id="IPR052900">
    <property type="entry name" value="Phospholipid_Metab_Enz"/>
</dbReference>
<dbReference type="OrthoDB" id="327733at2"/>
<organism evidence="2 3">
    <name type="scientific">Pseudobacteriovorax antillogorgiicola</name>
    <dbReference type="NCBI Taxonomy" id="1513793"/>
    <lineage>
        <taxon>Bacteria</taxon>
        <taxon>Pseudomonadati</taxon>
        <taxon>Bdellovibrionota</taxon>
        <taxon>Oligoflexia</taxon>
        <taxon>Oligoflexales</taxon>
        <taxon>Pseudobacteriovoracaceae</taxon>
        <taxon>Pseudobacteriovorax</taxon>
    </lineage>
</organism>
<dbReference type="InterPro" id="IPR018946">
    <property type="entry name" value="PhoD-like_MPP"/>
</dbReference>
<dbReference type="Pfam" id="PF16655">
    <property type="entry name" value="PhoD_N"/>
    <property type="match status" value="1"/>
</dbReference>
<dbReference type="InterPro" id="IPR029052">
    <property type="entry name" value="Metallo-depent_PP-like"/>
</dbReference>
<dbReference type="InterPro" id="IPR001229">
    <property type="entry name" value="Jacalin-like_lectin_dom"/>
</dbReference>
<reference evidence="3" key="1">
    <citation type="submission" date="2017-04" db="EMBL/GenBank/DDBJ databases">
        <authorList>
            <person name="Varghese N."/>
            <person name="Submissions S."/>
        </authorList>
    </citation>
    <scope>NUCLEOTIDE SEQUENCE [LARGE SCALE GENOMIC DNA]</scope>
    <source>
        <strain evidence="3">RKEM611</strain>
    </source>
</reference>
<dbReference type="InterPro" id="IPR032093">
    <property type="entry name" value="PhoD_N"/>
</dbReference>
<protein>
    <submittedName>
        <fullName evidence="2">Alkaline phosphatase D</fullName>
    </submittedName>
</protein>
<dbReference type="Gene3D" id="2.60.40.380">
    <property type="entry name" value="Purple acid phosphatase-like, N-terminal"/>
    <property type="match status" value="1"/>
</dbReference>
<evidence type="ECO:0000313" key="3">
    <source>
        <dbReference type="Proteomes" id="UP000192907"/>
    </source>
</evidence>
<dbReference type="InterPro" id="IPR036404">
    <property type="entry name" value="Jacalin-like_lectin_dom_sf"/>
</dbReference>
<dbReference type="SMART" id="SM00915">
    <property type="entry name" value="Jacalin"/>
    <property type="match status" value="1"/>
</dbReference>
<dbReference type="EMBL" id="FWZT01000003">
    <property type="protein sequence ID" value="SMF02955.1"/>
    <property type="molecule type" value="Genomic_DNA"/>
</dbReference>
<name>A0A1Y6BE91_9BACT</name>
<dbReference type="SUPFAM" id="SSF56300">
    <property type="entry name" value="Metallo-dependent phosphatases"/>
    <property type="match status" value="1"/>
</dbReference>
<dbReference type="Proteomes" id="UP000192907">
    <property type="component" value="Unassembled WGS sequence"/>
</dbReference>
<proteinExistence type="predicted"/>